<proteinExistence type="predicted"/>
<dbReference type="AlphaFoldDB" id="A0A0F9F468"/>
<reference evidence="1" key="1">
    <citation type="journal article" date="2015" name="Nature">
        <title>Complex archaea that bridge the gap between prokaryotes and eukaryotes.</title>
        <authorList>
            <person name="Spang A."/>
            <person name="Saw J.H."/>
            <person name="Jorgensen S.L."/>
            <person name="Zaremba-Niedzwiedzka K."/>
            <person name="Martijn J."/>
            <person name="Lind A.E."/>
            <person name="van Eijk R."/>
            <person name="Schleper C."/>
            <person name="Guy L."/>
            <person name="Ettema T.J."/>
        </authorList>
    </citation>
    <scope>NUCLEOTIDE SEQUENCE</scope>
</reference>
<dbReference type="EMBL" id="LAZR01032034">
    <property type="protein sequence ID" value="KKL52035.1"/>
    <property type="molecule type" value="Genomic_DNA"/>
</dbReference>
<organism evidence="1">
    <name type="scientific">marine sediment metagenome</name>
    <dbReference type="NCBI Taxonomy" id="412755"/>
    <lineage>
        <taxon>unclassified sequences</taxon>
        <taxon>metagenomes</taxon>
        <taxon>ecological metagenomes</taxon>
    </lineage>
</organism>
<accession>A0A0F9F468</accession>
<gene>
    <name evidence="1" type="ORF">LCGC14_2289540</name>
</gene>
<comment type="caution">
    <text evidence="1">The sequence shown here is derived from an EMBL/GenBank/DDBJ whole genome shotgun (WGS) entry which is preliminary data.</text>
</comment>
<sequence length="327" mass="31954">MPIIFPKGTIAVTSPSATPLLVQGTVGGQTVAISGSVGISSASINVGTIDIENIVGSVHIEGTVVTTISSGTLDHVSGIGTVSALLGGVLGTISSVSSGSVGILNASDIGRGTIATVQSGSVGIFEASQPLSVQGTLNHVSSAGTVSALLGGVLGTVSSVSSGSVGLLDQPIGVHGTIGNIQGGDIGTIQTVQSGSVGILDQPISVQGTLNHISSVGTVSALLGGDIGTIKSITSGTISALNPGTTGYDYIHKYVQAVQASTTIWDPAAGKKANITDLIVSAKGAGTVDIRCAGTLIVLDLAANGGMAMPFITPLQGTVDSNVIAHL</sequence>
<feature type="non-terminal residue" evidence="1">
    <location>
        <position position="327"/>
    </location>
</feature>
<name>A0A0F9F468_9ZZZZ</name>
<protein>
    <submittedName>
        <fullName evidence="1">Uncharacterized protein</fullName>
    </submittedName>
</protein>
<evidence type="ECO:0000313" key="1">
    <source>
        <dbReference type="EMBL" id="KKL52035.1"/>
    </source>
</evidence>